<protein>
    <recommendedName>
        <fullName evidence="1">Purple acid phosphatase N-terminal domain-containing protein</fullName>
    </recommendedName>
</protein>
<evidence type="ECO:0000313" key="3">
    <source>
        <dbReference type="Proteomes" id="UP000663887"/>
    </source>
</evidence>
<dbReference type="AlphaFoldDB" id="A0A816TBM0"/>
<reference evidence="2" key="1">
    <citation type="submission" date="2021-02" db="EMBL/GenBank/DDBJ databases">
        <authorList>
            <person name="Nowell W R."/>
        </authorList>
    </citation>
    <scope>NUCLEOTIDE SEQUENCE</scope>
</reference>
<evidence type="ECO:0000313" key="2">
    <source>
        <dbReference type="EMBL" id="CAF2098945.1"/>
    </source>
</evidence>
<proteinExistence type="predicted"/>
<dbReference type="GO" id="GO:0003993">
    <property type="term" value="F:acid phosphatase activity"/>
    <property type="evidence" value="ECO:0007669"/>
    <property type="project" value="InterPro"/>
</dbReference>
<dbReference type="PANTHER" id="PTHR45867">
    <property type="entry name" value="PURPLE ACID PHOSPHATASE"/>
    <property type="match status" value="1"/>
</dbReference>
<dbReference type="Proteomes" id="UP000663887">
    <property type="component" value="Unassembled WGS sequence"/>
</dbReference>
<dbReference type="PANTHER" id="PTHR45867:SF3">
    <property type="entry name" value="ACID PHOSPHATASE TYPE 7"/>
    <property type="match status" value="1"/>
</dbReference>
<name>A0A816TBM0_9BILA</name>
<gene>
    <name evidence="2" type="ORF">XDN619_LOCUS18255</name>
</gene>
<comment type="caution">
    <text evidence="2">The sequence shown here is derived from an EMBL/GenBank/DDBJ whole genome shotgun (WGS) entry which is preliminary data.</text>
</comment>
<dbReference type="GO" id="GO:0046872">
    <property type="term" value="F:metal ion binding"/>
    <property type="evidence" value="ECO:0007669"/>
    <property type="project" value="InterPro"/>
</dbReference>
<dbReference type="Pfam" id="PF16656">
    <property type="entry name" value="Pur_ac_phosph_N"/>
    <property type="match status" value="1"/>
</dbReference>
<sequence length="253" mass="29586">MIVTWVTLNQINESVVEYGQDDMFDLRATGNVSIFQDSGSEKRREYIHRVVLNNLKPGQRYFYHCGSDDFGWSSLYWFTAMRNDSDFVVRTAVFGDMGRDNAQSLPRLQEETQSGHFDLILHVAEVFNIYSTESNPDQQDDNQPFGEVKRVNASVNQDFSKSFVRITIKVPKMKTGLNWRKLIREPSNGIVTQATYHGNRLNFEFILNRGKSNETTYEFSTREPLNGPIEYNKSYLKYKDEYVVWFIHKSQPW</sequence>
<organism evidence="2 3">
    <name type="scientific">Rotaria magnacalcarata</name>
    <dbReference type="NCBI Taxonomy" id="392030"/>
    <lineage>
        <taxon>Eukaryota</taxon>
        <taxon>Metazoa</taxon>
        <taxon>Spiralia</taxon>
        <taxon>Gnathifera</taxon>
        <taxon>Rotifera</taxon>
        <taxon>Eurotatoria</taxon>
        <taxon>Bdelloidea</taxon>
        <taxon>Philodinida</taxon>
        <taxon>Philodinidae</taxon>
        <taxon>Rotaria</taxon>
    </lineage>
</organism>
<feature type="domain" description="Purple acid phosphatase N-terminal" evidence="1">
    <location>
        <begin position="1"/>
        <end position="79"/>
    </location>
</feature>
<dbReference type="InterPro" id="IPR008963">
    <property type="entry name" value="Purple_acid_Pase-like_N"/>
</dbReference>
<dbReference type="EMBL" id="CAJNRG010007886">
    <property type="protein sequence ID" value="CAF2098945.1"/>
    <property type="molecule type" value="Genomic_DNA"/>
</dbReference>
<evidence type="ECO:0000259" key="1">
    <source>
        <dbReference type="Pfam" id="PF16656"/>
    </source>
</evidence>
<dbReference type="InterPro" id="IPR015914">
    <property type="entry name" value="PAPs_N"/>
</dbReference>
<dbReference type="SUPFAM" id="SSF49363">
    <property type="entry name" value="Purple acid phosphatase, N-terminal domain"/>
    <property type="match status" value="1"/>
</dbReference>
<dbReference type="Gene3D" id="2.60.40.380">
    <property type="entry name" value="Purple acid phosphatase-like, N-terminal"/>
    <property type="match status" value="1"/>
</dbReference>
<accession>A0A816TBM0</accession>